<dbReference type="Proteomes" id="UP000299102">
    <property type="component" value="Unassembled WGS sequence"/>
</dbReference>
<proteinExistence type="predicted"/>
<keyword evidence="3" id="KW-1185">Reference proteome</keyword>
<evidence type="ECO:0000313" key="2">
    <source>
        <dbReference type="EMBL" id="GBP45983.1"/>
    </source>
</evidence>
<feature type="compositionally biased region" description="Basic and acidic residues" evidence="1">
    <location>
        <begin position="259"/>
        <end position="268"/>
    </location>
</feature>
<dbReference type="EMBL" id="BGZK01000475">
    <property type="protein sequence ID" value="GBP45983.1"/>
    <property type="molecule type" value="Genomic_DNA"/>
</dbReference>
<evidence type="ECO:0000313" key="3">
    <source>
        <dbReference type="Proteomes" id="UP000299102"/>
    </source>
</evidence>
<feature type="region of interest" description="Disordered" evidence="1">
    <location>
        <begin position="250"/>
        <end position="316"/>
    </location>
</feature>
<gene>
    <name evidence="2" type="ORF">EVAR_24176_1</name>
</gene>
<dbReference type="AlphaFoldDB" id="A0A4C1W4Q5"/>
<protein>
    <submittedName>
        <fullName evidence="2">Uncharacterized protein</fullName>
    </submittedName>
</protein>
<evidence type="ECO:0000256" key="1">
    <source>
        <dbReference type="SAM" id="MobiDB-lite"/>
    </source>
</evidence>
<name>A0A4C1W4Q5_EUMVA</name>
<sequence>MKRSDAPIRGYLAAHAARRARRSATAQIEIKSAATARPRGTHAEAERSLLLTLWTHLLFFVVEYSSSGSYVYAQSVGPRPSALNNKRAVRLMRITSARAARAARTHTLPGRTTRESHTVSKISACYIILLETLIRFNSRHLHRLGTENLLSDVFAYTKRRSRITPATAAASLASADAHRRGVPLASRRPPGPSSFCAPTHYLSLFKCAPVPPARAAVANPLLVRSSRRRGRPQGCGKSVKCLSRAGTLNVGQETARPARSHEPAAKHERLAHRAHVAPKSTINLQTGAGTGPRVTLDNGLRFDGARRPRAAPRPTDSFVMNYRDALSHKKIRPRKGSKCSRIETEITCSRARLQGSPAPLDAT</sequence>
<accession>A0A4C1W4Q5</accession>
<reference evidence="2 3" key="1">
    <citation type="journal article" date="2019" name="Commun. Biol.">
        <title>The bagworm genome reveals a unique fibroin gene that provides high tensile strength.</title>
        <authorList>
            <person name="Kono N."/>
            <person name="Nakamura H."/>
            <person name="Ohtoshi R."/>
            <person name="Tomita M."/>
            <person name="Numata K."/>
            <person name="Arakawa K."/>
        </authorList>
    </citation>
    <scope>NUCLEOTIDE SEQUENCE [LARGE SCALE GENOMIC DNA]</scope>
</reference>
<organism evidence="2 3">
    <name type="scientific">Eumeta variegata</name>
    <name type="common">Bagworm moth</name>
    <name type="synonym">Eumeta japonica</name>
    <dbReference type="NCBI Taxonomy" id="151549"/>
    <lineage>
        <taxon>Eukaryota</taxon>
        <taxon>Metazoa</taxon>
        <taxon>Ecdysozoa</taxon>
        <taxon>Arthropoda</taxon>
        <taxon>Hexapoda</taxon>
        <taxon>Insecta</taxon>
        <taxon>Pterygota</taxon>
        <taxon>Neoptera</taxon>
        <taxon>Endopterygota</taxon>
        <taxon>Lepidoptera</taxon>
        <taxon>Glossata</taxon>
        <taxon>Ditrysia</taxon>
        <taxon>Tineoidea</taxon>
        <taxon>Psychidae</taxon>
        <taxon>Oiketicinae</taxon>
        <taxon>Eumeta</taxon>
    </lineage>
</organism>
<comment type="caution">
    <text evidence="2">The sequence shown here is derived from an EMBL/GenBank/DDBJ whole genome shotgun (WGS) entry which is preliminary data.</text>
</comment>